<feature type="region of interest" description="Disordered" evidence="1">
    <location>
        <begin position="883"/>
        <end position="915"/>
    </location>
</feature>
<accession>A0A7S3QH84</accession>
<dbReference type="PANTHER" id="PTHR47744">
    <property type="entry name" value="OS05G0526300 PROTEIN"/>
    <property type="match status" value="1"/>
</dbReference>
<dbReference type="InterPro" id="IPR036047">
    <property type="entry name" value="F-box-like_dom_sf"/>
</dbReference>
<feature type="domain" description="C2H2-type" evidence="2">
    <location>
        <begin position="845"/>
        <end position="867"/>
    </location>
</feature>
<dbReference type="PANTHER" id="PTHR47744:SF1">
    <property type="entry name" value="OS05G0526300 PROTEIN"/>
    <property type="match status" value="1"/>
</dbReference>
<name>A0A7S3QH84_9STRA</name>
<dbReference type="InterPro" id="IPR013087">
    <property type="entry name" value="Znf_C2H2_type"/>
</dbReference>
<dbReference type="Pfam" id="PF12937">
    <property type="entry name" value="F-box-like"/>
    <property type="match status" value="1"/>
</dbReference>
<gene>
    <name evidence="3" type="ORF">CDEB00056_LOCUS22163</name>
</gene>
<feature type="compositionally biased region" description="Basic and acidic residues" evidence="1">
    <location>
        <begin position="902"/>
        <end position="915"/>
    </location>
</feature>
<organism evidence="3">
    <name type="scientific">Chaetoceros debilis</name>
    <dbReference type="NCBI Taxonomy" id="122233"/>
    <lineage>
        <taxon>Eukaryota</taxon>
        <taxon>Sar</taxon>
        <taxon>Stramenopiles</taxon>
        <taxon>Ochrophyta</taxon>
        <taxon>Bacillariophyta</taxon>
        <taxon>Coscinodiscophyceae</taxon>
        <taxon>Chaetocerotophycidae</taxon>
        <taxon>Chaetocerotales</taxon>
        <taxon>Chaetocerotaceae</taxon>
        <taxon>Chaetoceros</taxon>
    </lineage>
</organism>
<dbReference type="EMBL" id="HBIO01028917">
    <property type="protein sequence ID" value="CAE0477310.1"/>
    <property type="molecule type" value="Transcribed_RNA"/>
</dbReference>
<dbReference type="Gene3D" id="1.20.1280.50">
    <property type="match status" value="1"/>
</dbReference>
<dbReference type="InterPro" id="IPR001810">
    <property type="entry name" value="F-box_dom"/>
</dbReference>
<dbReference type="AlphaFoldDB" id="A0A7S3QH84"/>
<sequence length="915" mass="105282">MATGEGIKAFCNGLRNIANALYFEQCNTDLFREQLRDHFQKALQLSLLECHSRSTHVIEYSRKTLQYALFYHSEKTFGNRQTSPKEQRKKLNTRKQYSSDGIDWEGLCISHDKDNLRFIESYHGDAASMAMAKSKSTALDIVIDTLTDISIIPACCTKVIIQGLLSVCVEVFSRKSAYNHATNKQPSSMKTIKVAILYLLQTRPNVLVTNMIKNYVTEQVTADMTLNSTMEEQGPQVNMTQFIQEVILSYDIERTLMIFSIINDLTSMEEIRGRRGRRVKIRYRLSKEIVIHPAISLLKEIDAIDTYFLGQTRKRKKDIMGLSLDDLCPKCRTQIFGDRDHKANGRKRIKTSNLAALHGETSDDEDPSSSRPFCLKSSQKFGRISWRPDQVSLLPLKRIMNVPLEMPSRVSCHICAGKERMPDYKSSEITALPIAMVELRAFLYRSVFDAASFWSTMALEGWSQIRNPLIPIIDLSLRHKYSASSRLCAVIVANHFGPQNGYMIYLKKLLKTINQCLNKNLMSKNQLDVITLCIQNYAEVINECAVFDNGECFWCGLKPLLDLILKSSDDKTGKVMYQDHSDFHQKFEGILLSHIGLMLMKRFSVLESAALSESRRLFNGYVFRLSEKFGDRAHVWLNDRMTLLEREQVILVLQKVGIITFFAGLETTDANASNGLGETLFASDRLCSLRGAYIRMGPKVECGSLLSDHTQTNILDDPRKRGGRERENYLLSTQIMDYLNDDIIREIFSCLGYKKLSHLTSVCKAWHLIGNQNSLWEQHYKRRFRPQLLEQLVPTSVCLPVRRAFILKHCERKELNWREVFSKKWKRERALKTKINKDGWRHQGCKVLGCKTTIRKKADLERHFQVHLKQIIKQISVLQRAEKRKLENSAKGQRTKTKKKVAKSEKETEREDDSK</sequence>
<dbReference type="PROSITE" id="PS00028">
    <property type="entry name" value="ZINC_FINGER_C2H2_1"/>
    <property type="match status" value="1"/>
</dbReference>
<dbReference type="SMART" id="SM00256">
    <property type="entry name" value="FBOX"/>
    <property type="match status" value="1"/>
</dbReference>
<reference evidence="3" key="1">
    <citation type="submission" date="2021-01" db="EMBL/GenBank/DDBJ databases">
        <authorList>
            <person name="Corre E."/>
            <person name="Pelletier E."/>
            <person name="Niang G."/>
            <person name="Scheremetjew M."/>
            <person name="Finn R."/>
            <person name="Kale V."/>
            <person name="Holt S."/>
            <person name="Cochrane G."/>
            <person name="Meng A."/>
            <person name="Brown T."/>
            <person name="Cohen L."/>
        </authorList>
    </citation>
    <scope>NUCLEOTIDE SEQUENCE</scope>
    <source>
        <strain evidence="3">MM31A-1</strain>
    </source>
</reference>
<evidence type="ECO:0000256" key="1">
    <source>
        <dbReference type="SAM" id="MobiDB-lite"/>
    </source>
</evidence>
<evidence type="ECO:0000259" key="2">
    <source>
        <dbReference type="PROSITE" id="PS00028"/>
    </source>
</evidence>
<proteinExistence type="predicted"/>
<dbReference type="SUPFAM" id="SSF81383">
    <property type="entry name" value="F-box domain"/>
    <property type="match status" value="1"/>
</dbReference>
<protein>
    <recommendedName>
        <fullName evidence="2">C2H2-type domain-containing protein</fullName>
    </recommendedName>
</protein>
<evidence type="ECO:0000313" key="3">
    <source>
        <dbReference type="EMBL" id="CAE0477310.1"/>
    </source>
</evidence>